<organism evidence="1 2">
    <name type="scientific">Corynebacterium bovis</name>
    <dbReference type="NCBI Taxonomy" id="36808"/>
    <lineage>
        <taxon>Bacteria</taxon>
        <taxon>Bacillati</taxon>
        <taxon>Actinomycetota</taxon>
        <taxon>Actinomycetes</taxon>
        <taxon>Mycobacteriales</taxon>
        <taxon>Corynebacteriaceae</taxon>
        <taxon>Corynebacterium</taxon>
    </lineage>
</organism>
<name>A0A3R8PGS7_9CORY</name>
<dbReference type="AlphaFoldDB" id="A0A3R8PGS7"/>
<protein>
    <submittedName>
        <fullName evidence="1">Uncharacterized protein</fullName>
    </submittedName>
</protein>
<dbReference type="EMBL" id="PQNK01000015">
    <property type="protein sequence ID" value="RRO85921.1"/>
    <property type="molecule type" value="Genomic_DNA"/>
</dbReference>
<reference evidence="1 2" key="1">
    <citation type="submission" date="2018-01" db="EMBL/GenBank/DDBJ databases">
        <title>Twenty Corynebacterium bovis Genomes.</title>
        <authorList>
            <person name="Gulvik C.A."/>
        </authorList>
    </citation>
    <scope>NUCLEOTIDE SEQUENCE [LARGE SCALE GENOMIC DNA]</scope>
    <source>
        <strain evidence="1 2">F6900</strain>
    </source>
</reference>
<proteinExistence type="predicted"/>
<comment type="caution">
    <text evidence="1">The sequence shown here is derived from an EMBL/GenBank/DDBJ whole genome shotgun (WGS) entry which is preliminary data.</text>
</comment>
<sequence length="71" mass="7645">MGRGLIRAWIGRAMVGATVIVYTTGVAERLFRGQSVINGQMQARNDEAWALSAAAVRTPGGRRITKTSIPM</sequence>
<gene>
    <name evidence="1" type="ORF">CXF48_08820</name>
</gene>
<evidence type="ECO:0000313" key="1">
    <source>
        <dbReference type="EMBL" id="RRO85921.1"/>
    </source>
</evidence>
<evidence type="ECO:0000313" key="2">
    <source>
        <dbReference type="Proteomes" id="UP000276526"/>
    </source>
</evidence>
<dbReference type="Proteomes" id="UP000276526">
    <property type="component" value="Unassembled WGS sequence"/>
</dbReference>
<accession>A0A3R8PGS7</accession>